<reference evidence="2" key="1">
    <citation type="submission" date="2022-08" db="EMBL/GenBank/DDBJ databases">
        <authorList>
            <person name="Deng Y."/>
            <person name="Han X.-F."/>
            <person name="Zhang Y.-Q."/>
        </authorList>
    </citation>
    <scope>NUCLEOTIDE SEQUENCE</scope>
    <source>
        <strain evidence="2">CPCC 203386</strain>
    </source>
</reference>
<proteinExistence type="predicted"/>
<evidence type="ECO:0000313" key="3">
    <source>
        <dbReference type="Proteomes" id="UP001165586"/>
    </source>
</evidence>
<name>A0ABT2HBP9_9MICO</name>
<feature type="region of interest" description="Disordered" evidence="1">
    <location>
        <begin position="24"/>
        <end position="74"/>
    </location>
</feature>
<protein>
    <submittedName>
        <fullName evidence="2">Uncharacterized protein</fullName>
    </submittedName>
</protein>
<evidence type="ECO:0000256" key="1">
    <source>
        <dbReference type="SAM" id="MobiDB-lite"/>
    </source>
</evidence>
<organism evidence="2 3">
    <name type="scientific">Herbiconiux daphne</name>
    <dbReference type="NCBI Taxonomy" id="2970914"/>
    <lineage>
        <taxon>Bacteria</taxon>
        <taxon>Bacillati</taxon>
        <taxon>Actinomycetota</taxon>
        <taxon>Actinomycetes</taxon>
        <taxon>Micrococcales</taxon>
        <taxon>Microbacteriaceae</taxon>
        <taxon>Herbiconiux</taxon>
    </lineage>
</organism>
<keyword evidence="3" id="KW-1185">Reference proteome</keyword>
<dbReference type="Proteomes" id="UP001165586">
    <property type="component" value="Unassembled WGS sequence"/>
</dbReference>
<accession>A0ABT2HBP9</accession>
<gene>
    <name evidence="2" type="ORF">N1032_26920</name>
</gene>
<evidence type="ECO:0000313" key="2">
    <source>
        <dbReference type="EMBL" id="MCS5737369.1"/>
    </source>
</evidence>
<dbReference type="EMBL" id="JANLCJ010000641">
    <property type="protein sequence ID" value="MCS5737369.1"/>
    <property type="molecule type" value="Genomic_DNA"/>
</dbReference>
<feature type="non-terminal residue" evidence="2">
    <location>
        <position position="1"/>
    </location>
</feature>
<dbReference type="RefSeq" id="WP_259543747.1">
    <property type="nucleotide sequence ID" value="NZ_JANLCJ010000641.1"/>
</dbReference>
<comment type="caution">
    <text evidence="2">The sequence shown here is derived from an EMBL/GenBank/DDBJ whole genome shotgun (WGS) entry which is preliminary data.</text>
</comment>
<sequence length="158" mass="17776">TYNLTYEAITGHESAEMVEYHKDQANEKAKEAKQAAEDKKIADAEAKEEAKAAKEIEDKAKADAEADKAEEANDDKLQDFLLDVRQVVRTGGALSADTPLEQPYVELEQKGYGLPDEVREQPLVKKLLGYISDNATSYDYDKTESKIWYLVETLQDEN</sequence>